<evidence type="ECO:0000313" key="2">
    <source>
        <dbReference type="EMBL" id="OAT85726.1"/>
    </source>
</evidence>
<feature type="compositionally biased region" description="Low complexity" evidence="1">
    <location>
        <begin position="1"/>
        <end position="19"/>
    </location>
</feature>
<protein>
    <submittedName>
        <fullName evidence="2">Uncharacterized protein</fullName>
    </submittedName>
</protein>
<sequence length="97" mass="10354">MGIAHANTVPAATAPAAVTRSVQKQAPDREIKSMMDKDNLKVQQGSQVQDKQGIDTEKSTGFKEKEAKDIEVNEKLLGGGHADPVGANVNHDFQGVE</sequence>
<gene>
    <name evidence="2" type="ORF">A6M21_17080</name>
</gene>
<organism evidence="2 3">
    <name type="scientific">Desulfotomaculum copahuensis</name>
    <dbReference type="NCBI Taxonomy" id="1838280"/>
    <lineage>
        <taxon>Bacteria</taxon>
        <taxon>Bacillati</taxon>
        <taxon>Bacillota</taxon>
        <taxon>Clostridia</taxon>
        <taxon>Eubacteriales</taxon>
        <taxon>Desulfotomaculaceae</taxon>
        <taxon>Desulfotomaculum</taxon>
    </lineage>
</organism>
<feature type="compositionally biased region" description="Polar residues" evidence="1">
    <location>
        <begin position="41"/>
        <end position="50"/>
    </location>
</feature>
<feature type="region of interest" description="Disordered" evidence="1">
    <location>
        <begin position="77"/>
        <end position="97"/>
    </location>
</feature>
<dbReference type="EMBL" id="LYVF01000050">
    <property type="protein sequence ID" value="OAT85726.1"/>
    <property type="molecule type" value="Genomic_DNA"/>
</dbReference>
<dbReference type="AlphaFoldDB" id="A0A1B7LHJ9"/>
<evidence type="ECO:0000256" key="1">
    <source>
        <dbReference type="SAM" id="MobiDB-lite"/>
    </source>
</evidence>
<feature type="compositionally biased region" description="Basic and acidic residues" evidence="1">
    <location>
        <begin position="26"/>
        <end position="40"/>
    </location>
</feature>
<dbReference type="Proteomes" id="UP000078532">
    <property type="component" value="Unassembled WGS sequence"/>
</dbReference>
<feature type="compositionally biased region" description="Basic and acidic residues" evidence="1">
    <location>
        <begin position="52"/>
        <end position="63"/>
    </location>
</feature>
<reference evidence="2 3" key="1">
    <citation type="submission" date="2016-04" db="EMBL/GenBank/DDBJ databases">
        <authorList>
            <person name="Evans L.H."/>
            <person name="Alamgir A."/>
            <person name="Owens N."/>
            <person name="Weber N.D."/>
            <person name="Virtaneva K."/>
            <person name="Barbian K."/>
            <person name="Babar A."/>
            <person name="Rosenke K."/>
        </authorList>
    </citation>
    <scope>NUCLEOTIDE SEQUENCE [LARGE SCALE GENOMIC DNA]</scope>
    <source>
        <strain evidence="2 3">LMa1</strain>
    </source>
</reference>
<proteinExistence type="predicted"/>
<feature type="region of interest" description="Disordered" evidence="1">
    <location>
        <begin position="1"/>
        <end position="63"/>
    </location>
</feature>
<accession>A0A1B7LHJ9</accession>
<comment type="caution">
    <text evidence="2">The sequence shown here is derived from an EMBL/GenBank/DDBJ whole genome shotgun (WGS) entry which is preliminary data.</text>
</comment>
<evidence type="ECO:0000313" key="3">
    <source>
        <dbReference type="Proteomes" id="UP000078532"/>
    </source>
</evidence>
<keyword evidence="3" id="KW-1185">Reference proteome</keyword>
<name>A0A1B7LHJ9_9FIRM</name>